<dbReference type="PANTHER" id="PTHR33677:SF5">
    <property type="entry name" value="TRANSCRIPTIONAL REPRESSOR FRMR"/>
    <property type="match status" value="1"/>
</dbReference>
<dbReference type="Proteomes" id="UP000550508">
    <property type="component" value="Unassembled WGS sequence"/>
</dbReference>
<dbReference type="EMBL" id="JABUMX010000002">
    <property type="protein sequence ID" value="NTS31410.1"/>
    <property type="molecule type" value="Genomic_DNA"/>
</dbReference>
<comment type="similarity">
    <text evidence="1">Belongs to the FrmR/RcnR family.</text>
</comment>
<accession>A0A849VTQ2</accession>
<evidence type="ECO:0000256" key="1">
    <source>
        <dbReference type="ARBA" id="ARBA00005260"/>
    </source>
</evidence>
<proteinExistence type="inferred from homology"/>
<comment type="caution">
    <text evidence="2">The sequence shown here is derived from an EMBL/GenBank/DDBJ whole genome shotgun (WGS) entry which is preliminary data.</text>
</comment>
<organism evidence="2 3">
    <name type="scientific">Phyllobacterium pellucidum</name>
    <dbReference type="NCBI Taxonomy" id="2740464"/>
    <lineage>
        <taxon>Bacteria</taxon>
        <taxon>Pseudomonadati</taxon>
        <taxon>Pseudomonadota</taxon>
        <taxon>Alphaproteobacteria</taxon>
        <taxon>Hyphomicrobiales</taxon>
        <taxon>Phyllobacteriaceae</taxon>
        <taxon>Phyllobacterium</taxon>
    </lineage>
</organism>
<dbReference type="GO" id="GO:0046872">
    <property type="term" value="F:metal ion binding"/>
    <property type="evidence" value="ECO:0007669"/>
    <property type="project" value="InterPro"/>
</dbReference>
<dbReference type="InterPro" id="IPR038390">
    <property type="entry name" value="Metal_Tscrpt_repr_sf"/>
</dbReference>
<dbReference type="GO" id="GO:0045892">
    <property type="term" value="P:negative regulation of DNA-templated transcription"/>
    <property type="evidence" value="ECO:0007669"/>
    <property type="project" value="UniProtKB-ARBA"/>
</dbReference>
<name>A0A849VTQ2_9HYPH</name>
<dbReference type="CDD" id="cd10153">
    <property type="entry name" value="RcnR-FrmR-like_DUF156"/>
    <property type="match status" value="1"/>
</dbReference>
<protein>
    <submittedName>
        <fullName evidence="2">Metal/formaldehyde-sensitive transcriptional repressor</fullName>
    </submittedName>
</protein>
<dbReference type="AlphaFoldDB" id="A0A849VTQ2"/>
<sequence length="92" mass="10187">MSHTTKEKSKLLARIRRLKGQMEAVERALEAEMPCGDILNLVASVRGAVNGLMGELIEDHIRMHVVDPGTETDSERAKGAADLIDVVRMYLK</sequence>
<dbReference type="InterPro" id="IPR003735">
    <property type="entry name" value="Metal_Tscrpt_repr"/>
</dbReference>
<dbReference type="Pfam" id="PF02583">
    <property type="entry name" value="Trns_repr_metal"/>
    <property type="match status" value="1"/>
</dbReference>
<dbReference type="GO" id="GO:0003677">
    <property type="term" value="F:DNA binding"/>
    <property type="evidence" value="ECO:0007669"/>
    <property type="project" value="InterPro"/>
</dbReference>
<evidence type="ECO:0000313" key="3">
    <source>
        <dbReference type="Proteomes" id="UP000550508"/>
    </source>
</evidence>
<dbReference type="RefSeq" id="WP_113280673.1">
    <property type="nucleotide sequence ID" value="NZ_CP088292.1"/>
</dbReference>
<keyword evidence="3" id="KW-1185">Reference proteome</keyword>
<gene>
    <name evidence="2" type="ORF">HQ945_09105</name>
</gene>
<reference evidence="2 3" key="1">
    <citation type="submission" date="2020-05" db="EMBL/GenBank/DDBJ databases">
        <authorList>
            <person name="Kim M.K."/>
        </authorList>
    </citation>
    <scope>NUCLEOTIDE SEQUENCE [LARGE SCALE GENOMIC DNA]</scope>
    <source>
        <strain evidence="2 3">BT25</strain>
    </source>
</reference>
<dbReference type="Gene3D" id="1.20.58.1000">
    <property type="entry name" value="Metal-sensitive repressor, helix protomer"/>
    <property type="match status" value="1"/>
</dbReference>
<dbReference type="PANTHER" id="PTHR33677">
    <property type="entry name" value="TRANSCRIPTIONAL REPRESSOR FRMR-RELATED"/>
    <property type="match status" value="1"/>
</dbReference>
<evidence type="ECO:0000313" key="2">
    <source>
        <dbReference type="EMBL" id="NTS31410.1"/>
    </source>
</evidence>